<comment type="caution">
    <text evidence="2">The sequence shown here is derived from an EMBL/GenBank/DDBJ whole genome shotgun (WGS) entry which is preliminary data.</text>
</comment>
<dbReference type="EMBL" id="CAJMXA010000114">
    <property type="protein sequence ID" value="CAE6416712.1"/>
    <property type="molecule type" value="Genomic_DNA"/>
</dbReference>
<organism evidence="2 3">
    <name type="scientific">Rhizoctonia solani</name>
    <dbReference type="NCBI Taxonomy" id="456999"/>
    <lineage>
        <taxon>Eukaryota</taxon>
        <taxon>Fungi</taxon>
        <taxon>Dikarya</taxon>
        <taxon>Basidiomycota</taxon>
        <taxon>Agaricomycotina</taxon>
        <taxon>Agaricomycetes</taxon>
        <taxon>Cantharellales</taxon>
        <taxon>Ceratobasidiaceae</taxon>
        <taxon>Rhizoctonia</taxon>
    </lineage>
</organism>
<evidence type="ECO:0000313" key="3">
    <source>
        <dbReference type="Proteomes" id="UP000663853"/>
    </source>
</evidence>
<name>A0A8H2X9K4_9AGAM</name>
<dbReference type="Proteomes" id="UP000663853">
    <property type="component" value="Unassembled WGS sequence"/>
</dbReference>
<sequence>MSSYPGGRVYSPPDLPPYLQNVYDLKPIIGVPSDDQVIEIHAVMHMAQKAVDIPGTGDRVLLARLAEHLFNVQMDTGANISALHFRRRDTTYTPPTLPPHVTVQLEPVIDAPSEEEIIKVQNAIRSYNQIANTKYTQRARQNQGVPVPCDTPLLSSTATPERASDPAQGPATNNPGTGPDTIIDSNQPTQVVSDAGIRDCLQQSNRLAEQANQLVERSNLLIERSNQIADRANELAERSTQPTEQPSTFVEEFIELIERTF</sequence>
<evidence type="ECO:0000313" key="2">
    <source>
        <dbReference type="EMBL" id="CAE6416712.1"/>
    </source>
</evidence>
<dbReference type="AlphaFoldDB" id="A0A8H2X9K4"/>
<evidence type="ECO:0000256" key="1">
    <source>
        <dbReference type="SAM" id="MobiDB-lite"/>
    </source>
</evidence>
<gene>
    <name evidence="2" type="ORF">RDB_LOCUS7405</name>
</gene>
<feature type="region of interest" description="Disordered" evidence="1">
    <location>
        <begin position="138"/>
        <end position="187"/>
    </location>
</feature>
<proteinExistence type="predicted"/>
<evidence type="ECO:0008006" key="4">
    <source>
        <dbReference type="Google" id="ProtNLM"/>
    </source>
</evidence>
<reference evidence="2" key="1">
    <citation type="submission" date="2021-01" db="EMBL/GenBank/DDBJ databases">
        <authorList>
            <person name="Kaushik A."/>
        </authorList>
    </citation>
    <scope>NUCLEOTIDE SEQUENCE</scope>
    <source>
        <strain evidence="2">AG6-10EEA</strain>
    </source>
</reference>
<protein>
    <recommendedName>
        <fullName evidence="4">Laminin domain protein</fullName>
    </recommendedName>
</protein>
<accession>A0A8H2X9K4</accession>